<dbReference type="AlphaFoldDB" id="A0A1H9QBB1"/>
<dbReference type="RefSeq" id="WP_090884145.1">
    <property type="nucleotide sequence ID" value="NZ_FOGG01000011.1"/>
</dbReference>
<organism evidence="1 2">
    <name type="scientific">Pedobacter rhizosphaerae</name>
    <dbReference type="NCBI Taxonomy" id="390241"/>
    <lineage>
        <taxon>Bacteria</taxon>
        <taxon>Pseudomonadati</taxon>
        <taxon>Bacteroidota</taxon>
        <taxon>Sphingobacteriia</taxon>
        <taxon>Sphingobacteriales</taxon>
        <taxon>Sphingobacteriaceae</taxon>
        <taxon>Pedobacter</taxon>
    </lineage>
</organism>
<evidence type="ECO:0000313" key="1">
    <source>
        <dbReference type="EMBL" id="SER57123.1"/>
    </source>
</evidence>
<sequence length="95" mass="10577">MKNLKTSVIKIAIVAVVLSTTLDSCKKDEVITPNSTTEIKDSVSINTLKEFMSKTGGIPVESIGYNETTEQFTWRGKDQISKTDLVYAYKQSQLK</sequence>
<evidence type="ECO:0000313" key="2">
    <source>
        <dbReference type="Proteomes" id="UP000199572"/>
    </source>
</evidence>
<reference evidence="1 2" key="1">
    <citation type="submission" date="2016-10" db="EMBL/GenBank/DDBJ databases">
        <authorList>
            <person name="de Groot N.N."/>
        </authorList>
    </citation>
    <scope>NUCLEOTIDE SEQUENCE [LARGE SCALE GENOMIC DNA]</scope>
    <source>
        <strain evidence="1 2">DSM 18610</strain>
    </source>
</reference>
<gene>
    <name evidence="1" type="ORF">SAMN04488023_11191</name>
</gene>
<keyword evidence="2" id="KW-1185">Reference proteome</keyword>
<dbReference type="Proteomes" id="UP000199572">
    <property type="component" value="Unassembled WGS sequence"/>
</dbReference>
<accession>A0A1H9QBB1</accession>
<proteinExistence type="predicted"/>
<dbReference type="OrthoDB" id="792586at2"/>
<protein>
    <submittedName>
        <fullName evidence="1">Uncharacterized protein</fullName>
    </submittedName>
</protein>
<dbReference type="EMBL" id="FOGG01000011">
    <property type="protein sequence ID" value="SER57123.1"/>
    <property type="molecule type" value="Genomic_DNA"/>
</dbReference>
<name>A0A1H9QBB1_9SPHI</name>